<reference evidence="1 2" key="1">
    <citation type="submission" date="2024-09" db="EMBL/GenBank/DDBJ databases">
        <title>Paenibacillus zeirhizospherea sp. nov., isolated from surface of the maize (Zea mays) roots in a horticulture field, Hungary.</title>
        <authorList>
            <person name="Marton D."/>
            <person name="Farkas M."/>
            <person name="Bedics A."/>
            <person name="Toth E."/>
            <person name="Tancsics A."/>
            <person name="Boka K."/>
            <person name="Marati G."/>
            <person name="Kriszt B."/>
            <person name="Cserhati M."/>
        </authorList>
    </citation>
    <scope>NUCLEOTIDE SEQUENCE [LARGE SCALE GENOMIC DNA]</scope>
    <source>
        <strain evidence="1 2">JCM 18446</strain>
    </source>
</reference>
<sequence length="60" mass="7539">MKKNYFEEMHKLDHDDDMRYRLLIRGVKLLLEERKRERPKLKQILDSRKRKKVQQAAKWT</sequence>
<protein>
    <submittedName>
        <fullName evidence="1">Uncharacterized protein</fullName>
    </submittedName>
</protein>
<organism evidence="1 2">
    <name type="scientific">Paenibacillus medicaginis</name>
    <dbReference type="NCBI Taxonomy" id="1470560"/>
    <lineage>
        <taxon>Bacteria</taxon>
        <taxon>Bacillati</taxon>
        <taxon>Bacillota</taxon>
        <taxon>Bacilli</taxon>
        <taxon>Bacillales</taxon>
        <taxon>Paenibacillaceae</taxon>
        <taxon>Paenibacillus</taxon>
    </lineage>
</organism>
<dbReference type="EMBL" id="JBHIRY010000010">
    <property type="protein sequence ID" value="MFB5761200.1"/>
    <property type="molecule type" value="Genomic_DNA"/>
</dbReference>
<evidence type="ECO:0000313" key="2">
    <source>
        <dbReference type="Proteomes" id="UP001580430"/>
    </source>
</evidence>
<comment type="caution">
    <text evidence="1">The sequence shown here is derived from an EMBL/GenBank/DDBJ whole genome shotgun (WGS) entry which is preliminary data.</text>
</comment>
<evidence type="ECO:0000313" key="1">
    <source>
        <dbReference type="EMBL" id="MFB5761200.1"/>
    </source>
</evidence>
<dbReference type="Proteomes" id="UP001580430">
    <property type="component" value="Unassembled WGS sequence"/>
</dbReference>
<proteinExistence type="predicted"/>
<keyword evidence="2" id="KW-1185">Reference proteome</keyword>
<name>A0ABV5C3M6_9BACL</name>
<accession>A0ABV5C3M6</accession>
<gene>
    <name evidence="1" type="ORF">ACE5LO_12440</name>
</gene>
<dbReference type="RefSeq" id="WP_375520345.1">
    <property type="nucleotide sequence ID" value="NZ_JBHIRY010000010.1"/>
</dbReference>